<dbReference type="AlphaFoldDB" id="A0A1B6CBI5"/>
<sequence length="310" mass="33621">MKIIKVIAPATIANIVCGFDVLGLAVNIPNDEIIIKITNIPGIKIKKIFGAKLSKNKKKNVISIALQALLNKYKKANIGFDIEIYKKIKPGSGIGSSAASAAGIVVGANYLLGNPFNKIELIQFAMEGERLAGGVPHADNVAPAIIGGITLIRSYKPLDIISLRSPDNIWISILHPEIEIKTSDARKILKHKILMNEAIKQWGNLGALIAGLYKEDYSIISRSLEDVIIEPIRAILIPAFNELKINCKSIGALGGGISGSGPSVFMLSNGKKKAELVTNVMKKIYSKLELKYKIYTSSINKTGIVYYELI</sequence>
<evidence type="ECO:0008006" key="10">
    <source>
        <dbReference type="Google" id="ProtNLM"/>
    </source>
</evidence>
<name>A0A1B6CBI5_9HEMI</name>
<protein>
    <recommendedName>
        <fullName evidence="10">Homoserine kinase</fullName>
    </recommendedName>
</protein>
<dbReference type="SUPFAM" id="SSF55060">
    <property type="entry name" value="GHMP Kinase, C-terminal domain"/>
    <property type="match status" value="1"/>
</dbReference>
<feature type="domain" description="GHMP kinase N-terminal" evidence="7">
    <location>
        <begin position="61"/>
        <end position="148"/>
    </location>
</feature>
<gene>
    <name evidence="9" type="ORF">g.44178</name>
</gene>
<keyword evidence="1" id="KW-0028">Amino-acid biosynthesis</keyword>
<dbReference type="InterPro" id="IPR006204">
    <property type="entry name" value="GHMP_kinase_N_dom"/>
</dbReference>
<keyword evidence="4" id="KW-0547">Nucleotide-binding</keyword>
<dbReference type="PANTHER" id="PTHR20861:SF1">
    <property type="entry name" value="HOMOSERINE KINASE"/>
    <property type="match status" value="1"/>
</dbReference>
<evidence type="ECO:0000313" key="9">
    <source>
        <dbReference type="EMBL" id="JAS10675.1"/>
    </source>
</evidence>
<keyword evidence="2" id="KW-0808">Transferase</keyword>
<dbReference type="SUPFAM" id="SSF54211">
    <property type="entry name" value="Ribosomal protein S5 domain 2-like"/>
    <property type="match status" value="1"/>
</dbReference>
<dbReference type="InterPro" id="IPR036554">
    <property type="entry name" value="GHMP_kinase_C_sf"/>
</dbReference>
<dbReference type="NCBIfam" id="TIGR00191">
    <property type="entry name" value="thrB"/>
    <property type="match status" value="1"/>
</dbReference>
<dbReference type="PIRSF" id="PIRSF000676">
    <property type="entry name" value="Homoser_kin"/>
    <property type="match status" value="1"/>
</dbReference>
<dbReference type="NCBIfam" id="NF002288">
    <property type="entry name" value="PRK01212.1-4"/>
    <property type="match status" value="1"/>
</dbReference>
<dbReference type="InterPro" id="IPR014721">
    <property type="entry name" value="Ribsml_uS5_D2-typ_fold_subgr"/>
</dbReference>
<dbReference type="GO" id="GO:0005524">
    <property type="term" value="F:ATP binding"/>
    <property type="evidence" value="ECO:0007669"/>
    <property type="project" value="UniProtKB-KW"/>
</dbReference>
<dbReference type="InterPro" id="IPR000870">
    <property type="entry name" value="Homoserine_kinase"/>
</dbReference>
<dbReference type="GO" id="GO:0004413">
    <property type="term" value="F:homoserine kinase activity"/>
    <property type="evidence" value="ECO:0007669"/>
    <property type="project" value="InterPro"/>
</dbReference>
<feature type="domain" description="GHMP kinase C-terminal" evidence="8">
    <location>
        <begin position="209"/>
        <end position="285"/>
    </location>
</feature>
<proteinExistence type="inferred from homology"/>
<evidence type="ECO:0000256" key="3">
    <source>
        <dbReference type="ARBA" id="ARBA00022697"/>
    </source>
</evidence>
<dbReference type="Pfam" id="PF08544">
    <property type="entry name" value="GHMP_kinases_C"/>
    <property type="match status" value="1"/>
</dbReference>
<dbReference type="PRINTS" id="PR00958">
    <property type="entry name" value="HOMSERKINASE"/>
</dbReference>
<dbReference type="InterPro" id="IPR013750">
    <property type="entry name" value="GHMP_kinase_C_dom"/>
</dbReference>
<evidence type="ECO:0000256" key="2">
    <source>
        <dbReference type="ARBA" id="ARBA00022679"/>
    </source>
</evidence>
<keyword evidence="5" id="KW-0418">Kinase</keyword>
<dbReference type="EMBL" id="GEDC01026623">
    <property type="protein sequence ID" value="JAS10675.1"/>
    <property type="molecule type" value="Transcribed_RNA"/>
</dbReference>
<reference evidence="9" key="1">
    <citation type="submission" date="2015-12" db="EMBL/GenBank/DDBJ databases">
        <title>De novo transcriptome assembly of four potential Pierce s Disease insect vectors from Arizona vineyards.</title>
        <authorList>
            <person name="Tassone E.E."/>
        </authorList>
    </citation>
    <scope>NUCLEOTIDE SEQUENCE</scope>
</reference>
<evidence type="ECO:0000259" key="7">
    <source>
        <dbReference type="Pfam" id="PF00288"/>
    </source>
</evidence>
<dbReference type="GO" id="GO:0009088">
    <property type="term" value="P:threonine biosynthetic process"/>
    <property type="evidence" value="ECO:0007669"/>
    <property type="project" value="UniProtKB-KW"/>
</dbReference>
<evidence type="ECO:0000256" key="5">
    <source>
        <dbReference type="ARBA" id="ARBA00022777"/>
    </source>
</evidence>
<accession>A0A1B6CBI5</accession>
<dbReference type="Pfam" id="PF00288">
    <property type="entry name" value="GHMP_kinases_N"/>
    <property type="match status" value="1"/>
</dbReference>
<evidence type="ECO:0000256" key="6">
    <source>
        <dbReference type="ARBA" id="ARBA00022840"/>
    </source>
</evidence>
<evidence type="ECO:0000256" key="4">
    <source>
        <dbReference type="ARBA" id="ARBA00022741"/>
    </source>
</evidence>
<dbReference type="PANTHER" id="PTHR20861">
    <property type="entry name" value="HOMOSERINE/4-DIPHOSPHOCYTIDYL-2-C-METHYL-D-ERYTHRITOL KINASE"/>
    <property type="match status" value="1"/>
</dbReference>
<dbReference type="HAMAP" id="MF_00384">
    <property type="entry name" value="Homoser_kinase"/>
    <property type="match status" value="1"/>
</dbReference>
<organism evidence="9">
    <name type="scientific">Clastoptera arizonana</name>
    <name type="common">Arizona spittle bug</name>
    <dbReference type="NCBI Taxonomy" id="38151"/>
    <lineage>
        <taxon>Eukaryota</taxon>
        <taxon>Metazoa</taxon>
        <taxon>Ecdysozoa</taxon>
        <taxon>Arthropoda</taxon>
        <taxon>Hexapoda</taxon>
        <taxon>Insecta</taxon>
        <taxon>Pterygota</taxon>
        <taxon>Neoptera</taxon>
        <taxon>Paraneoptera</taxon>
        <taxon>Hemiptera</taxon>
        <taxon>Auchenorrhyncha</taxon>
        <taxon>Cercopoidea</taxon>
        <taxon>Clastopteridae</taxon>
        <taxon>Clastoptera</taxon>
    </lineage>
</organism>
<evidence type="ECO:0000256" key="1">
    <source>
        <dbReference type="ARBA" id="ARBA00022605"/>
    </source>
</evidence>
<keyword evidence="6" id="KW-0067">ATP-binding</keyword>
<dbReference type="InterPro" id="IPR020568">
    <property type="entry name" value="Ribosomal_Su5_D2-typ_SF"/>
</dbReference>
<dbReference type="Gene3D" id="3.30.230.10">
    <property type="match status" value="1"/>
</dbReference>
<evidence type="ECO:0000259" key="8">
    <source>
        <dbReference type="Pfam" id="PF08544"/>
    </source>
</evidence>
<dbReference type="Gene3D" id="3.30.70.890">
    <property type="entry name" value="GHMP kinase, C-terminal domain"/>
    <property type="match status" value="1"/>
</dbReference>
<keyword evidence="3" id="KW-0791">Threonine biosynthesis</keyword>